<dbReference type="SMART" id="SM00554">
    <property type="entry name" value="FAS1"/>
    <property type="match status" value="1"/>
</dbReference>
<dbReference type="Pfam" id="PF02469">
    <property type="entry name" value="Fasciclin"/>
    <property type="match status" value="1"/>
</dbReference>
<evidence type="ECO:0000313" key="4">
    <source>
        <dbReference type="Proteomes" id="UP000295391"/>
    </source>
</evidence>
<dbReference type="EMBL" id="SNYR01000003">
    <property type="protein sequence ID" value="TDQ61814.1"/>
    <property type="molecule type" value="Genomic_DNA"/>
</dbReference>
<organism evidence="3 4">
    <name type="scientific">Maritalea mobilis</name>
    <dbReference type="NCBI Taxonomy" id="483324"/>
    <lineage>
        <taxon>Bacteria</taxon>
        <taxon>Pseudomonadati</taxon>
        <taxon>Pseudomonadota</taxon>
        <taxon>Alphaproteobacteria</taxon>
        <taxon>Hyphomicrobiales</taxon>
        <taxon>Devosiaceae</taxon>
        <taxon>Maritalea</taxon>
    </lineage>
</organism>
<dbReference type="AlphaFoldDB" id="A0A4R6VFN5"/>
<evidence type="ECO:0000259" key="2">
    <source>
        <dbReference type="PROSITE" id="PS50213"/>
    </source>
</evidence>
<feature type="domain" description="FAS1" evidence="2">
    <location>
        <begin position="33"/>
        <end position="177"/>
    </location>
</feature>
<comment type="caution">
    <text evidence="3">The sequence shown here is derived from an EMBL/GenBank/DDBJ whole genome shotgun (WGS) entry which is preliminary data.</text>
</comment>
<feature type="chain" id="PRO_5020830980" evidence="1">
    <location>
        <begin position="28"/>
        <end position="180"/>
    </location>
</feature>
<sequence length="180" mass="18511">MLKSILKTSSALFVAASIGFAAAPALADGHGAKMNIVETAIASEAHTTLVAAVQAAGLVETLQGDGPFTVFAPTNDAFAALPEGTVETLLEPENKDQLTKVLTAHVVAGDVRAADLLKAIEDNGGSYEFETVSGDMLKAEVRDGNVFIIDENGNAGQVTAADLEQTNGVIHVVNAVLVPK</sequence>
<protein>
    <submittedName>
        <fullName evidence="3">Putative surface protein with fasciclin (FAS1) repeats</fullName>
    </submittedName>
</protein>
<dbReference type="SUPFAM" id="SSF82153">
    <property type="entry name" value="FAS1 domain"/>
    <property type="match status" value="1"/>
</dbReference>
<dbReference type="GO" id="GO:0005615">
    <property type="term" value="C:extracellular space"/>
    <property type="evidence" value="ECO:0007669"/>
    <property type="project" value="TreeGrafter"/>
</dbReference>
<feature type="signal peptide" evidence="1">
    <location>
        <begin position="1"/>
        <end position="27"/>
    </location>
</feature>
<gene>
    <name evidence="3" type="ORF">ATL17_2917</name>
</gene>
<dbReference type="PANTHER" id="PTHR10900">
    <property type="entry name" value="PERIOSTIN-RELATED"/>
    <property type="match status" value="1"/>
</dbReference>
<name>A0A4R6VFN5_9HYPH</name>
<dbReference type="InterPro" id="IPR000782">
    <property type="entry name" value="FAS1_domain"/>
</dbReference>
<dbReference type="Gene3D" id="2.30.180.10">
    <property type="entry name" value="FAS1 domain"/>
    <property type="match status" value="1"/>
</dbReference>
<dbReference type="OrthoDB" id="9800666at2"/>
<dbReference type="Proteomes" id="UP000295391">
    <property type="component" value="Unassembled WGS sequence"/>
</dbReference>
<keyword evidence="1" id="KW-0732">Signal</keyword>
<dbReference type="PROSITE" id="PS50213">
    <property type="entry name" value="FAS1"/>
    <property type="match status" value="1"/>
</dbReference>
<proteinExistence type="predicted"/>
<dbReference type="PANTHER" id="PTHR10900:SF77">
    <property type="entry name" value="FI19380P1"/>
    <property type="match status" value="1"/>
</dbReference>
<dbReference type="RefSeq" id="WP_133573504.1">
    <property type="nucleotide sequence ID" value="NZ_SNYR01000003.1"/>
</dbReference>
<reference evidence="3 4" key="1">
    <citation type="submission" date="2019-03" db="EMBL/GenBank/DDBJ databases">
        <title>Genomic Encyclopedia of Type Strains, Phase III (KMG-III): the genomes of soil and plant-associated and newly described type strains.</title>
        <authorList>
            <person name="Whitman W."/>
        </authorList>
    </citation>
    <scope>NUCLEOTIDE SEQUENCE [LARGE SCALE GENOMIC DNA]</scope>
    <source>
        <strain evidence="3 4">CGMCC 1.7002</strain>
    </source>
</reference>
<dbReference type="InterPro" id="IPR050904">
    <property type="entry name" value="Adhesion/Biosynth-related"/>
</dbReference>
<accession>A0A4R6VFN5</accession>
<dbReference type="FunFam" id="2.30.180.10:FF:000032">
    <property type="entry name" value="Fasciclin domain-containing protein, putative"/>
    <property type="match status" value="1"/>
</dbReference>
<keyword evidence="4" id="KW-1185">Reference proteome</keyword>
<dbReference type="InterPro" id="IPR036378">
    <property type="entry name" value="FAS1_dom_sf"/>
</dbReference>
<evidence type="ECO:0000313" key="3">
    <source>
        <dbReference type="EMBL" id="TDQ61814.1"/>
    </source>
</evidence>
<evidence type="ECO:0000256" key="1">
    <source>
        <dbReference type="SAM" id="SignalP"/>
    </source>
</evidence>